<evidence type="ECO:0000259" key="14">
    <source>
        <dbReference type="PROSITE" id="PS50011"/>
    </source>
</evidence>
<feature type="region of interest" description="Disordered" evidence="13">
    <location>
        <begin position="910"/>
        <end position="945"/>
    </location>
</feature>
<organism evidence="15 16">
    <name type="scientific">Calicophoron daubneyi</name>
    <name type="common">Rumen fluke</name>
    <name type="synonym">Paramphistomum daubneyi</name>
    <dbReference type="NCBI Taxonomy" id="300641"/>
    <lineage>
        <taxon>Eukaryota</taxon>
        <taxon>Metazoa</taxon>
        <taxon>Spiralia</taxon>
        <taxon>Lophotrochozoa</taxon>
        <taxon>Platyhelminthes</taxon>
        <taxon>Trematoda</taxon>
        <taxon>Digenea</taxon>
        <taxon>Plagiorchiida</taxon>
        <taxon>Pronocephalata</taxon>
        <taxon>Paramphistomoidea</taxon>
        <taxon>Paramphistomidae</taxon>
        <taxon>Calicophoron</taxon>
    </lineage>
</organism>
<feature type="compositionally biased region" description="Basic and acidic residues" evidence="13">
    <location>
        <begin position="960"/>
        <end position="969"/>
    </location>
</feature>
<evidence type="ECO:0000313" key="16">
    <source>
        <dbReference type="Proteomes" id="UP001497525"/>
    </source>
</evidence>
<dbReference type="SUPFAM" id="SSF56112">
    <property type="entry name" value="Protein kinase-like (PK-like)"/>
    <property type="match status" value="1"/>
</dbReference>
<keyword evidence="3" id="KW-0808">Transferase</keyword>
<dbReference type="Proteomes" id="UP001497525">
    <property type="component" value="Unassembled WGS sequence"/>
</dbReference>
<dbReference type="InterPro" id="IPR008271">
    <property type="entry name" value="Ser/Thr_kinase_AS"/>
</dbReference>
<dbReference type="PANTHER" id="PTHR47238">
    <property type="entry name" value="MITOGEN-ACTIVATED PROTEIN KINASE KINASE 5"/>
    <property type="match status" value="1"/>
</dbReference>
<protein>
    <recommendedName>
        <fullName evidence="9">mitogen-activated protein kinase kinase</fullName>
        <ecNumber evidence="9">2.7.12.2</ecNumber>
    </recommendedName>
</protein>
<dbReference type="GO" id="GO:0005524">
    <property type="term" value="F:ATP binding"/>
    <property type="evidence" value="ECO:0007669"/>
    <property type="project" value="UniProtKB-KW"/>
</dbReference>
<feature type="compositionally biased region" description="Low complexity" evidence="13">
    <location>
        <begin position="652"/>
        <end position="664"/>
    </location>
</feature>
<feature type="domain" description="Protein kinase" evidence="14">
    <location>
        <begin position="114"/>
        <end position="371"/>
    </location>
</feature>
<keyword evidence="6" id="KW-0067">ATP-binding</keyword>
<evidence type="ECO:0000256" key="10">
    <source>
        <dbReference type="ARBA" id="ARBA00049014"/>
    </source>
</evidence>
<feature type="compositionally biased region" description="Polar residues" evidence="13">
    <location>
        <begin position="627"/>
        <end position="646"/>
    </location>
</feature>
<evidence type="ECO:0000256" key="8">
    <source>
        <dbReference type="ARBA" id="ARBA00038035"/>
    </source>
</evidence>
<dbReference type="SMART" id="SM00220">
    <property type="entry name" value="S_TKc"/>
    <property type="match status" value="1"/>
</dbReference>
<keyword evidence="5" id="KW-0418">Kinase</keyword>
<dbReference type="GO" id="GO:0004674">
    <property type="term" value="F:protein serine/threonine kinase activity"/>
    <property type="evidence" value="ECO:0007669"/>
    <property type="project" value="UniProtKB-KW"/>
</dbReference>
<comment type="caution">
    <text evidence="15">The sequence shown here is derived from an EMBL/GenBank/DDBJ whole genome shotgun (WGS) entry which is preliminary data.</text>
</comment>
<dbReference type="FunFam" id="3.30.200.20:FF:000040">
    <property type="entry name" value="Dual specificity mitogen-activated protein kinase kinase"/>
    <property type="match status" value="1"/>
</dbReference>
<evidence type="ECO:0000256" key="13">
    <source>
        <dbReference type="SAM" id="MobiDB-lite"/>
    </source>
</evidence>
<feature type="compositionally biased region" description="Low complexity" evidence="13">
    <location>
        <begin position="550"/>
        <end position="569"/>
    </location>
</feature>
<dbReference type="GO" id="GO:0004708">
    <property type="term" value="F:MAP kinase kinase activity"/>
    <property type="evidence" value="ECO:0007669"/>
    <property type="project" value="UniProtKB-EC"/>
</dbReference>
<dbReference type="Gene3D" id="1.10.510.10">
    <property type="entry name" value="Transferase(Phosphotransferase) domain 1"/>
    <property type="match status" value="1"/>
</dbReference>
<evidence type="ECO:0000256" key="7">
    <source>
        <dbReference type="ARBA" id="ARBA00023137"/>
    </source>
</evidence>
<dbReference type="AlphaFoldDB" id="A0AAV2T473"/>
<evidence type="ECO:0000256" key="1">
    <source>
        <dbReference type="ARBA" id="ARBA00022527"/>
    </source>
</evidence>
<dbReference type="PANTHER" id="PTHR47238:SF2">
    <property type="entry name" value="DUAL SPECIFICITY MITOGEN-ACTIVATED PROTEIN KINASE KINASE HEMIPTEROUS"/>
    <property type="match status" value="1"/>
</dbReference>
<feature type="compositionally biased region" description="Low complexity" evidence="13">
    <location>
        <begin position="402"/>
        <end position="421"/>
    </location>
</feature>
<dbReference type="PROSITE" id="PS50011">
    <property type="entry name" value="PROTEIN_KINASE_DOM"/>
    <property type="match status" value="1"/>
</dbReference>
<evidence type="ECO:0000256" key="12">
    <source>
        <dbReference type="ARBA" id="ARBA00051693"/>
    </source>
</evidence>
<keyword evidence="4" id="KW-0547">Nucleotide-binding</keyword>
<feature type="compositionally biased region" description="Polar residues" evidence="13">
    <location>
        <begin position="726"/>
        <end position="740"/>
    </location>
</feature>
<feature type="region of interest" description="Disordered" evidence="13">
    <location>
        <begin position="714"/>
        <end position="750"/>
    </location>
</feature>
<feature type="compositionally biased region" description="Polar residues" evidence="13">
    <location>
        <begin position="499"/>
        <end position="508"/>
    </location>
</feature>
<dbReference type="EC" id="2.7.12.2" evidence="9"/>
<comment type="catalytic activity">
    <reaction evidence="11">
        <text>L-threonyl-[protein] + ATP = O-phospho-L-threonyl-[protein] + ADP + H(+)</text>
        <dbReference type="Rhea" id="RHEA:46608"/>
        <dbReference type="Rhea" id="RHEA-COMP:11060"/>
        <dbReference type="Rhea" id="RHEA-COMP:11605"/>
        <dbReference type="ChEBI" id="CHEBI:15378"/>
        <dbReference type="ChEBI" id="CHEBI:30013"/>
        <dbReference type="ChEBI" id="CHEBI:30616"/>
        <dbReference type="ChEBI" id="CHEBI:61977"/>
        <dbReference type="ChEBI" id="CHEBI:456216"/>
        <dbReference type="EC" id="2.7.12.2"/>
    </reaction>
</comment>
<feature type="compositionally biased region" description="Polar residues" evidence="13">
    <location>
        <begin position="928"/>
        <end position="940"/>
    </location>
</feature>
<keyword evidence="1" id="KW-0723">Serine/threonine-protein kinase</keyword>
<dbReference type="PROSITE" id="PS00108">
    <property type="entry name" value="PROTEIN_KINASE_ST"/>
    <property type="match status" value="1"/>
</dbReference>
<dbReference type="GO" id="GO:0004713">
    <property type="term" value="F:protein tyrosine kinase activity"/>
    <property type="evidence" value="ECO:0007669"/>
    <property type="project" value="UniProtKB-KW"/>
</dbReference>
<accession>A0AAV2T473</accession>
<keyword evidence="7" id="KW-0829">Tyrosine-protein kinase</keyword>
<dbReference type="EMBL" id="CAXLJL010000079">
    <property type="protein sequence ID" value="CAL5131066.1"/>
    <property type="molecule type" value="Genomic_DNA"/>
</dbReference>
<comment type="catalytic activity">
    <reaction evidence="10">
        <text>L-seryl-[protein] + ATP = O-phospho-L-seryl-[protein] + ADP + H(+)</text>
        <dbReference type="Rhea" id="RHEA:17989"/>
        <dbReference type="Rhea" id="RHEA-COMP:9863"/>
        <dbReference type="Rhea" id="RHEA-COMP:11604"/>
        <dbReference type="ChEBI" id="CHEBI:15378"/>
        <dbReference type="ChEBI" id="CHEBI:29999"/>
        <dbReference type="ChEBI" id="CHEBI:30616"/>
        <dbReference type="ChEBI" id="CHEBI:83421"/>
        <dbReference type="ChEBI" id="CHEBI:456216"/>
        <dbReference type="EC" id="2.7.12.2"/>
    </reaction>
</comment>
<evidence type="ECO:0000256" key="4">
    <source>
        <dbReference type="ARBA" id="ARBA00022741"/>
    </source>
</evidence>
<evidence type="ECO:0000256" key="2">
    <source>
        <dbReference type="ARBA" id="ARBA00022553"/>
    </source>
</evidence>
<dbReference type="InterPro" id="IPR011009">
    <property type="entry name" value="Kinase-like_dom_sf"/>
</dbReference>
<comment type="similarity">
    <text evidence="8">Belongs to the protein kinase superfamily. STE Ser/Thr protein kinase family. MAP kinase kinase subfamily.</text>
</comment>
<feature type="region of interest" description="Disordered" evidence="13">
    <location>
        <begin position="401"/>
        <end position="456"/>
    </location>
</feature>
<dbReference type="Gene3D" id="3.30.200.20">
    <property type="entry name" value="Phosphorylase Kinase, domain 1"/>
    <property type="match status" value="1"/>
</dbReference>
<evidence type="ECO:0000313" key="15">
    <source>
        <dbReference type="EMBL" id="CAL5131066.1"/>
    </source>
</evidence>
<evidence type="ECO:0000256" key="5">
    <source>
        <dbReference type="ARBA" id="ARBA00022777"/>
    </source>
</evidence>
<feature type="compositionally biased region" description="Polar residues" evidence="13">
    <location>
        <begin position="970"/>
        <end position="992"/>
    </location>
</feature>
<sequence length="1005" mass="110645">MPNGLPGQWADVGFDNKAMISEVKTDVEVCIPSVEPCPRRAVARFQRPTALLTGRNRSESPVGRSKSRPSDLGLSPSDKQSDNRDLLSLQKELEEKSGVLTFGDESISAKMEDFVNEGLLGAGTCSAVYKMRHRSKPNIVMAVKHMRRSSTCQEENKRILMDLTVVTKSYDCAYIVECFGIFFTSGDVWICMEVMSTCLDKLLHELHRPFPERVLGKITVAITTALDYLKRKHNVMHRDVKPSNMLLSYQGVIKLCDFGISGKLKDSIARSRQLGCIGYMAPERLETATYDVRADIWSLGISLVELATGMFPYTGTEIEFAIMSKIISEPAPSLPYHIPFSQAFRQFVDWCLRKDYKQRPKYRFLMGTEFFRRYDIEPHDVLEWIQGLPLPYLHLPVESSPNTSQSSASINPSSVSSTIPVKPTISSPASTKTLTPDVLPDLGKNSPKNYQGKMGVGPNGSVSGGFSVSVVAAPSMGPNRKSEGLLGVHSAAGNVQAARESNSGIQNETDLRWNSDYSGPNRKNGGASGISEQLQSTLVKGLRDTQSQFSSGYGSAGSDSSPSSFCSESRSTSATQISDYVSSSGTGCSSPTSISLSTNCNEAKPPVARYVSPVLAKTICNLRNPSTDSATCPSISHRTDSSSSPGSDHWITSSSSRTTHHVTTPQATSTVAPLVRKFEEKPDCRAVDNGFADDPRKTAHSRDMALVDSAAAPDNPATLASHRKTQVTQKISVQPRSSSVGPRLQRSPAQRWPLRPVDECSDLPPWSQTKVTSSKRSAVYELTIPDPRQYSHVQLVPSPTVPRSVAERSAPSPQQYHHHYFHYYDQPLYPPFSSFATRSMTPPLPLTRPDLVPNTLYEPYRNKCGTNTLPCRSEQRIGPTPLLSGRLAQRLYTHPLPHQSNHLNVVAPRTYARQPKTNPRVPRHPRSTRPSDSSQPTFPTGSVDRLDACQPFNSTCCKHECSPLKDDRPTNQIKTATESIPNRQLQRSSSQPPKGHELLSFETEL</sequence>
<feature type="region of interest" description="Disordered" evidence="13">
    <location>
        <begin position="52"/>
        <end position="84"/>
    </location>
</feature>
<feature type="region of interest" description="Disordered" evidence="13">
    <location>
        <begin position="497"/>
        <end position="530"/>
    </location>
</feature>
<comment type="catalytic activity">
    <reaction evidence="12">
        <text>L-tyrosyl-[protein] + ATP = O-phospho-L-tyrosyl-[protein] + ADP + H(+)</text>
        <dbReference type="Rhea" id="RHEA:10596"/>
        <dbReference type="Rhea" id="RHEA-COMP:10136"/>
        <dbReference type="Rhea" id="RHEA-COMP:20101"/>
        <dbReference type="ChEBI" id="CHEBI:15378"/>
        <dbReference type="ChEBI" id="CHEBI:30616"/>
        <dbReference type="ChEBI" id="CHEBI:46858"/>
        <dbReference type="ChEBI" id="CHEBI:61978"/>
        <dbReference type="ChEBI" id="CHEBI:456216"/>
        <dbReference type="EC" id="2.7.12.2"/>
    </reaction>
</comment>
<name>A0AAV2T473_CALDB</name>
<feature type="region of interest" description="Disordered" evidence="13">
    <location>
        <begin position="960"/>
        <end position="1005"/>
    </location>
</feature>
<proteinExistence type="inferred from homology"/>
<dbReference type="Pfam" id="PF00069">
    <property type="entry name" value="Pkinase"/>
    <property type="match status" value="1"/>
</dbReference>
<feature type="region of interest" description="Disordered" evidence="13">
    <location>
        <begin position="627"/>
        <end position="669"/>
    </location>
</feature>
<dbReference type="InterPro" id="IPR000719">
    <property type="entry name" value="Prot_kinase_dom"/>
</dbReference>
<gene>
    <name evidence="15" type="ORF">CDAUBV1_LOCUS3252</name>
</gene>
<feature type="compositionally biased region" description="Polar residues" evidence="13">
    <location>
        <begin position="424"/>
        <end position="434"/>
    </location>
</feature>
<evidence type="ECO:0000256" key="3">
    <source>
        <dbReference type="ARBA" id="ARBA00022679"/>
    </source>
</evidence>
<dbReference type="InterPro" id="IPR052468">
    <property type="entry name" value="Dual_spec_MAPK_kinase"/>
</dbReference>
<feature type="region of interest" description="Disordered" evidence="13">
    <location>
        <begin position="545"/>
        <end position="569"/>
    </location>
</feature>
<evidence type="ECO:0000256" key="11">
    <source>
        <dbReference type="ARBA" id="ARBA00049299"/>
    </source>
</evidence>
<keyword evidence="2" id="KW-0597">Phosphoprotein</keyword>
<evidence type="ECO:0000256" key="9">
    <source>
        <dbReference type="ARBA" id="ARBA00038999"/>
    </source>
</evidence>
<dbReference type="GO" id="GO:0006950">
    <property type="term" value="P:response to stress"/>
    <property type="evidence" value="ECO:0007669"/>
    <property type="project" value="UniProtKB-ARBA"/>
</dbReference>
<evidence type="ECO:0000256" key="6">
    <source>
        <dbReference type="ARBA" id="ARBA00022840"/>
    </source>
</evidence>
<reference evidence="15" key="1">
    <citation type="submission" date="2024-06" db="EMBL/GenBank/DDBJ databases">
        <authorList>
            <person name="Liu X."/>
            <person name="Lenzi L."/>
            <person name="Haldenby T S."/>
            <person name="Uol C."/>
        </authorList>
    </citation>
    <scope>NUCLEOTIDE SEQUENCE</scope>
</reference>